<sequence>MTRFGPGRGELWFRLIVSLAGLAALGVAAVVRPVGPAWIEIVGLGGAFFGGTALWSARALRKARRR</sequence>
<gene>
    <name evidence="2" type="ORF">DRV84_12260</name>
</gene>
<accession>A0A3D9BP08</accession>
<dbReference type="AlphaFoldDB" id="A0A3D9BP08"/>
<comment type="caution">
    <text evidence="2">The sequence shown here is derived from an EMBL/GenBank/DDBJ whole genome shotgun (WGS) entry which is preliminary data.</text>
</comment>
<feature type="transmembrane region" description="Helical" evidence="1">
    <location>
        <begin position="37"/>
        <end position="57"/>
    </location>
</feature>
<keyword evidence="3" id="KW-1185">Reference proteome</keyword>
<dbReference type="EMBL" id="QOHR01000020">
    <property type="protein sequence ID" value="REC55259.1"/>
    <property type="molecule type" value="Genomic_DNA"/>
</dbReference>
<reference evidence="2 3" key="1">
    <citation type="journal article" date="2017" name="Int. J. Syst. Evol. Microbiol.">
        <title>Rhodosalinus sediminis gen. nov., sp. nov., isolated from marine saltern.</title>
        <authorList>
            <person name="Guo L.Y."/>
            <person name="Ling S.K."/>
            <person name="Li C.M."/>
            <person name="Chen G.J."/>
            <person name="Du Z.J."/>
        </authorList>
    </citation>
    <scope>NUCLEOTIDE SEQUENCE [LARGE SCALE GENOMIC DNA]</scope>
    <source>
        <strain evidence="2 3">WDN1C137</strain>
    </source>
</reference>
<proteinExistence type="predicted"/>
<keyword evidence="1" id="KW-0472">Membrane</keyword>
<protein>
    <submittedName>
        <fullName evidence="2">Uncharacterized protein</fullName>
    </submittedName>
</protein>
<organism evidence="2 3">
    <name type="scientific">Rhodosalinus sediminis</name>
    <dbReference type="NCBI Taxonomy" id="1940533"/>
    <lineage>
        <taxon>Bacteria</taxon>
        <taxon>Pseudomonadati</taxon>
        <taxon>Pseudomonadota</taxon>
        <taxon>Alphaproteobacteria</taxon>
        <taxon>Rhodobacterales</taxon>
        <taxon>Paracoccaceae</taxon>
        <taxon>Rhodosalinus</taxon>
    </lineage>
</organism>
<evidence type="ECO:0000256" key="1">
    <source>
        <dbReference type="SAM" id="Phobius"/>
    </source>
</evidence>
<dbReference type="RefSeq" id="WP_115981118.1">
    <property type="nucleotide sequence ID" value="NZ_CAJXNW010000020.1"/>
</dbReference>
<evidence type="ECO:0000313" key="3">
    <source>
        <dbReference type="Proteomes" id="UP000257131"/>
    </source>
</evidence>
<dbReference type="Proteomes" id="UP000257131">
    <property type="component" value="Unassembled WGS sequence"/>
</dbReference>
<evidence type="ECO:0000313" key="2">
    <source>
        <dbReference type="EMBL" id="REC55259.1"/>
    </source>
</evidence>
<keyword evidence="1" id="KW-0812">Transmembrane</keyword>
<keyword evidence="1" id="KW-1133">Transmembrane helix</keyword>
<name>A0A3D9BP08_9RHOB</name>
<feature type="transmembrane region" description="Helical" evidence="1">
    <location>
        <begin position="12"/>
        <end position="31"/>
    </location>
</feature>